<dbReference type="EMBL" id="AMAH01000249">
    <property type="protein sequence ID" value="EJX48345.1"/>
    <property type="molecule type" value="Genomic_DNA"/>
</dbReference>
<proteinExistence type="predicted"/>
<sequence length="187" mass="21033">MITISIYLLKEGDIMPQPAKSAKLQLLNGNPNKKNTEELRKRAAAEDKLKMATDKIKPPLWLDSLGKDTFEFIADELLSVDLISNPDVHTMALYSNWYSQYVSLEKQLRKLQREYKLNYALAKKEAEARGEPFNEPNELIGNPLSRQMDTASRNLRSFGADLGLSPAARAKLAIKMADDGGDDDDDF</sequence>
<reference evidence="1 2" key="1">
    <citation type="submission" date="2012-04" db="EMBL/GenBank/DDBJ databases">
        <authorList>
            <person name="Weinstock G."/>
            <person name="Sodergren E."/>
            <person name="Lobos E.A."/>
            <person name="Fulton L."/>
            <person name="Fulton R."/>
            <person name="Courtney L."/>
            <person name="Fronick C."/>
            <person name="O'Laughlin M."/>
            <person name="Godfrey J."/>
            <person name="Wilson R.M."/>
            <person name="Miner T."/>
            <person name="Farmer C."/>
            <person name="Delehaunty K."/>
            <person name="Cordes M."/>
            <person name="Minx P."/>
            <person name="Tomlinson C."/>
            <person name="Chen J."/>
            <person name="Wollam A."/>
            <person name="Pepin K.H."/>
            <person name="Bhonagiri V."/>
            <person name="Zhang X."/>
            <person name="Suruliraj S."/>
            <person name="Warren W."/>
            <person name="Mitreva M."/>
            <person name="Mardis E.R."/>
            <person name="Wilson R.K."/>
        </authorList>
    </citation>
    <scope>NUCLEOTIDE SEQUENCE [LARGE SCALE GENOMIC DNA]</scope>
    <source>
        <strain evidence="1 2">R496</strain>
    </source>
</reference>
<name>A0AAV3GS10_ENTFC</name>
<evidence type="ECO:0000313" key="1">
    <source>
        <dbReference type="EMBL" id="EJX48345.1"/>
    </source>
</evidence>
<dbReference type="AlphaFoldDB" id="A0AAV3GS10"/>
<accession>A0AAV3GS10</accession>
<organism evidence="1 2">
    <name type="scientific">Enterococcus faecium R496</name>
    <dbReference type="NCBI Taxonomy" id="1134836"/>
    <lineage>
        <taxon>Bacteria</taxon>
        <taxon>Bacillati</taxon>
        <taxon>Bacillota</taxon>
        <taxon>Bacilli</taxon>
        <taxon>Lactobacillales</taxon>
        <taxon>Enterococcaceae</taxon>
        <taxon>Enterococcus</taxon>
    </lineage>
</organism>
<evidence type="ECO:0000313" key="2">
    <source>
        <dbReference type="Proteomes" id="UP000006402"/>
    </source>
</evidence>
<dbReference type="NCBIfam" id="TIGR01558">
    <property type="entry name" value="sm_term_P27"/>
    <property type="match status" value="1"/>
</dbReference>
<gene>
    <name evidence="1" type="ORF">HMPREF1378_02928</name>
</gene>
<dbReference type="Proteomes" id="UP000006402">
    <property type="component" value="Unassembled WGS sequence"/>
</dbReference>
<protein>
    <submittedName>
        <fullName evidence="1">Phage terminase, small subunit, P27 family</fullName>
    </submittedName>
</protein>
<dbReference type="InterPro" id="IPR006448">
    <property type="entry name" value="Phage_term_ssu_P27"/>
</dbReference>
<dbReference type="Pfam" id="PF05119">
    <property type="entry name" value="Terminase_4"/>
    <property type="match status" value="1"/>
</dbReference>
<comment type="caution">
    <text evidence="1">The sequence shown here is derived from an EMBL/GenBank/DDBJ whole genome shotgun (WGS) entry which is preliminary data.</text>
</comment>